<evidence type="ECO:0000313" key="3">
    <source>
        <dbReference type="Proteomes" id="UP001335729"/>
    </source>
</evidence>
<dbReference type="PRINTS" id="PR00598">
    <property type="entry name" value="HTHMARR"/>
</dbReference>
<evidence type="ECO:0000259" key="1">
    <source>
        <dbReference type="PROSITE" id="PS50995"/>
    </source>
</evidence>
<dbReference type="PANTHER" id="PTHR33164:SF43">
    <property type="entry name" value="HTH-TYPE TRANSCRIPTIONAL REPRESSOR YETL"/>
    <property type="match status" value="1"/>
</dbReference>
<dbReference type="InterPro" id="IPR036390">
    <property type="entry name" value="WH_DNA-bd_sf"/>
</dbReference>
<comment type="caution">
    <text evidence="2">The sequence shown here is derived from an EMBL/GenBank/DDBJ whole genome shotgun (WGS) entry which is preliminary data.</text>
</comment>
<dbReference type="SUPFAM" id="SSF46785">
    <property type="entry name" value="Winged helix' DNA-binding domain"/>
    <property type="match status" value="1"/>
</dbReference>
<organism evidence="2 3">
    <name type="scientific">Gordonia prachuapensis</name>
    <dbReference type="NCBI Taxonomy" id="3115651"/>
    <lineage>
        <taxon>Bacteria</taxon>
        <taxon>Bacillati</taxon>
        <taxon>Actinomycetota</taxon>
        <taxon>Actinomycetes</taxon>
        <taxon>Mycobacteriales</taxon>
        <taxon>Gordoniaceae</taxon>
        <taxon>Gordonia</taxon>
    </lineage>
</organism>
<dbReference type="SMART" id="SM00347">
    <property type="entry name" value="HTH_MARR"/>
    <property type="match status" value="1"/>
</dbReference>
<evidence type="ECO:0000313" key="2">
    <source>
        <dbReference type="EMBL" id="MEE4025484.1"/>
    </source>
</evidence>
<accession>A0ABU7MYR7</accession>
<name>A0ABU7MYR7_9ACTN</name>
<dbReference type="PANTHER" id="PTHR33164">
    <property type="entry name" value="TRANSCRIPTIONAL REGULATOR, MARR FAMILY"/>
    <property type="match status" value="1"/>
</dbReference>
<feature type="domain" description="HTH marR-type" evidence="1">
    <location>
        <begin position="7"/>
        <end position="142"/>
    </location>
</feature>
<protein>
    <submittedName>
        <fullName evidence="2">MarR family transcriptional regulator</fullName>
    </submittedName>
</protein>
<dbReference type="Proteomes" id="UP001335729">
    <property type="component" value="Unassembled WGS sequence"/>
</dbReference>
<dbReference type="RefSeq" id="WP_330506898.1">
    <property type="nucleotide sequence ID" value="NZ_JAZDUE010000020.1"/>
</dbReference>
<dbReference type="InterPro" id="IPR036388">
    <property type="entry name" value="WH-like_DNA-bd_sf"/>
</dbReference>
<dbReference type="InterPro" id="IPR000835">
    <property type="entry name" value="HTH_MarR-typ"/>
</dbReference>
<dbReference type="EMBL" id="JAZDUE010000020">
    <property type="protein sequence ID" value="MEE4025484.1"/>
    <property type="molecule type" value="Genomic_DNA"/>
</dbReference>
<dbReference type="InterPro" id="IPR039422">
    <property type="entry name" value="MarR/SlyA-like"/>
</dbReference>
<dbReference type="Gene3D" id="1.10.10.10">
    <property type="entry name" value="Winged helix-like DNA-binding domain superfamily/Winged helix DNA-binding domain"/>
    <property type="match status" value="1"/>
</dbReference>
<sequence length="160" mass="17429">MDRDDDRARLLRSFGIVTKGLRHWANGQISADNSSMTIGRAAVLSGLAASPEPMSMSDIGALLDLSARSMTVLADGLEKNKWVRRIPHPEDRRVTLIELTDEGRAYAADHVLPAQLAAAAIFDDLTVDERQTLQLLLTKVARSLADRGVPVAQAHMESES</sequence>
<keyword evidence="3" id="KW-1185">Reference proteome</keyword>
<gene>
    <name evidence="2" type="ORF">V1Y59_20540</name>
</gene>
<reference evidence="2 3" key="1">
    <citation type="submission" date="2024-01" db="EMBL/GenBank/DDBJ databases">
        <title>Draft genome sequence of Gordonia sp. PKS22-38.</title>
        <authorList>
            <person name="Suphannarot A."/>
            <person name="Mingma R."/>
        </authorList>
    </citation>
    <scope>NUCLEOTIDE SEQUENCE [LARGE SCALE GENOMIC DNA]</scope>
    <source>
        <strain evidence="2 3">PKS22-38</strain>
    </source>
</reference>
<dbReference type="PROSITE" id="PS50995">
    <property type="entry name" value="HTH_MARR_2"/>
    <property type="match status" value="1"/>
</dbReference>
<dbReference type="Pfam" id="PF12802">
    <property type="entry name" value="MarR_2"/>
    <property type="match status" value="1"/>
</dbReference>
<proteinExistence type="predicted"/>